<dbReference type="Proteomes" id="UP000770015">
    <property type="component" value="Unassembled WGS sequence"/>
</dbReference>
<dbReference type="SUPFAM" id="SSF50129">
    <property type="entry name" value="GroES-like"/>
    <property type="match status" value="1"/>
</dbReference>
<dbReference type="EMBL" id="JAGSXJ010000009">
    <property type="protein sequence ID" value="KAH6688434.1"/>
    <property type="molecule type" value="Genomic_DNA"/>
</dbReference>
<accession>A0A9P8VCF0</accession>
<dbReference type="PANTHER" id="PTHR45348">
    <property type="entry name" value="HYPOTHETICAL OXIDOREDUCTASE (EUROFUNG)"/>
    <property type="match status" value="1"/>
</dbReference>
<dbReference type="InterPro" id="IPR013154">
    <property type="entry name" value="ADH-like_N"/>
</dbReference>
<proteinExistence type="inferred from homology"/>
<keyword evidence="2" id="KW-0560">Oxidoreductase</keyword>
<sequence length="133" mass="14006">MKALVLRTSDKSLHVKDVPEPVPGPGEVLVQVHAIALNPVDALYSFEPIAKQPERVVGTDFAGIVVEAGPGLEHSAHEQTKCGTRVSGFLQGASSVNNRPGAFAEFVVVPYDLLWVVPEDISLASASAGSFMA</sequence>
<evidence type="ECO:0000256" key="1">
    <source>
        <dbReference type="ARBA" id="ARBA00008072"/>
    </source>
</evidence>
<reference evidence="4" key="1">
    <citation type="journal article" date="2021" name="Nat. Commun.">
        <title>Genetic determinants of endophytism in the Arabidopsis root mycobiome.</title>
        <authorList>
            <person name="Mesny F."/>
            <person name="Miyauchi S."/>
            <person name="Thiergart T."/>
            <person name="Pickel B."/>
            <person name="Atanasova L."/>
            <person name="Karlsson M."/>
            <person name="Huettel B."/>
            <person name="Barry K.W."/>
            <person name="Haridas S."/>
            <person name="Chen C."/>
            <person name="Bauer D."/>
            <person name="Andreopoulos W."/>
            <person name="Pangilinan J."/>
            <person name="LaButti K."/>
            <person name="Riley R."/>
            <person name="Lipzen A."/>
            <person name="Clum A."/>
            <person name="Drula E."/>
            <person name="Henrissat B."/>
            <person name="Kohler A."/>
            <person name="Grigoriev I.V."/>
            <person name="Martin F.M."/>
            <person name="Hacquard S."/>
        </authorList>
    </citation>
    <scope>NUCLEOTIDE SEQUENCE</scope>
    <source>
        <strain evidence="4">MPI-SDFR-AT-0117</strain>
    </source>
</reference>
<name>A0A9P8VCF0_9PEZI</name>
<dbReference type="GO" id="GO:0016651">
    <property type="term" value="F:oxidoreductase activity, acting on NAD(P)H"/>
    <property type="evidence" value="ECO:0007669"/>
    <property type="project" value="InterPro"/>
</dbReference>
<keyword evidence="5" id="KW-1185">Reference proteome</keyword>
<protein>
    <submittedName>
        <fullName evidence="4">Chaperonin 10-like protein</fullName>
    </submittedName>
</protein>
<comment type="caution">
    <text evidence="4">The sequence shown here is derived from an EMBL/GenBank/DDBJ whole genome shotgun (WGS) entry which is preliminary data.</text>
</comment>
<organism evidence="4 5">
    <name type="scientific">Plectosphaerella plurivora</name>
    <dbReference type="NCBI Taxonomy" id="936078"/>
    <lineage>
        <taxon>Eukaryota</taxon>
        <taxon>Fungi</taxon>
        <taxon>Dikarya</taxon>
        <taxon>Ascomycota</taxon>
        <taxon>Pezizomycotina</taxon>
        <taxon>Sordariomycetes</taxon>
        <taxon>Hypocreomycetidae</taxon>
        <taxon>Glomerellales</taxon>
        <taxon>Plectosphaerellaceae</taxon>
        <taxon>Plectosphaerella</taxon>
    </lineage>
</organism>
<evidence type="ECO:0000259" key="3">
    <source>
        <dbReference type="Pfam" id="PF08240"/>
    </source>
</evidence>
<dbReference type="PANTHER" id="PTHR45348:SF7">
    <property type="entry name" value="ZINC BINDING OXIDOREDUCTASE, PUTATIVE-RELATED"/>
    <property type="match status" value="1"/>
</dbReference>
<evidence type="ECO:0000313" key="5">
    <source>
        <dbReference type="Proteomes" id="UP000770015"/>
    </source>
</evidence>
<evidence type="ECO:0000256" key="2">
    <source>
        <dbReference type="ARBA" id="ARBA00023002"/>
    </source>
</evidence>
<comment type="similarity">
    <text evidence="1">Belongs to the zinc-containing alcohol dehydrogenase family.</text>
</comment>
<dbReference type="InterPro" id="IPR011032">
    <property type="entry name" value="GroES-like_sf"/>
</dbReference>
<dbReference type="Gene3D" id="3.90.180.10">
    <property type="entry name" value="Medium-chain alcohol dehydrogenases, catalytic domain"/>
    <property type="match status" value="1"/>
</dbReference>
<gene>
    <name evidence="4" type="ORF">F5X68DRAFT_231062</name>
</gene>
<dbReference type="Pfam" id="PF08240">
    <property type="entry name" value="ADH_N"/>
    <property type="match status" value="1"/>
</dbReference>
<evidence type="ECO:0000313" key="4">
    <source>
        <dbReference type="EMBL" id="KAH6688434.1"/>
    </source>
</evidence>
<dbReference type="InterPro" id="IPR047122">
    <property type="entry name" value="Trans-enoyl_RdTase-like"/>
</dbReference>
<dbReference type="AlphaFoldDB" id="A0A9P8VCF0"/>
<dbReference type="OrthoDB" id="9992527at2759"/>
<feature type="domain" description="Alcohol dehydrogenase-like N-terminal" evidence="3">
    <location>
        <begin position="24"/>
        <end position="118"/>
    </location>
</feature>